<name>A0ABM9G0N2_9BACL</name>
<dbReference type="Proteomes" id="UP001154322">
    <property type="component" value="Unassembled WGS sequence"/>
</dbReference>
<evidence type="ECO:0000313" key="3">
    <source>
        <dbReference type="Proteomes" id="UP001154322"/>
    </source>
</evidence>
<evidence type="ECO:0000313" key="2">
    <source>
        <dbReference type="EMBL" id="CAH8245131.1"/>
    </source>
</evidence>
<keyword evidence="3" id="KW-1185">Reference proteome</keyword>
<evidence type="ECO:0000256" key="1">
    <source>
        <dbReference type="SAM" id="MobiDB-lite"/>
    </source>
</evidence>
<comment type="caution">
    <text evidence="2">The sequence shown here is derived from an EMBL/GenBank/DDBJ whole genome shotgun (WGS) entry which is preliminary data.</text>
</comment>
<reference evidence="2" key="1">
    <citation type="submission" date="2022-06" db="EMBL/GenBank/DDBJ databases">
        <authorList>
            <person name="Dietemann V."/>
            <person name="Ory F."/>
            <person name="Dainat B."/>
            <person name="Oberhansli S."/>
        </authorList>
    </citation>
    <scope>NUCLEOTIDE SEQUENCE</scope>
    <source>
        <strain evidence="2">Ena-SAMPLE-TAB-26-04-2022-14:26:32:270-5432</strain>
    </source>
</reference>
<dbReference type="RefSeq" id="WP_261944879.1">
    <property type="nucleotide sequence ID" value="NZ_AP031286.1"/>
</dbReference>
<organism evidence="2 3">
    <name type="scientific">Paenibacillus melissococcoides</name>
    <dbReference type="NCBI Taxonomy" id="2912268"/>
    <lineage>
        <taxon>Bacteria</taxon>
        <taxon>Bacillati</taxon>
        <taxon>Bacillota</taxon>
        <taxon>Bacilli</taxon>
        <taxon>Bacillales</taxon>
        <taxon>Paenibacillaceae</taxon>
        <taxon>Paenibacillus</taxon>
    </lineage>
</organism>
<protein>
    <recommendedName>
        <fullName evidence="4">Bacteriophage SP-beta YorD domain-containing protein</fullName>
    </recommendedName>
</protein>
<evidence type="ECO:0008006" key="4">
    <source>
        <dbReference type="Google" id="ProtNLM"/>
    </source>
</evidence>
<dbReference type="EMBL" id="CALYLO010000003">
    <property type="protein sequence ID" value="CAH8245131.1"/>
    <property type="molecule type" value="Genomic_DNA"/>
</dbReference>
<gene>
    <name evidence="2" type="ORF">WJ0W_002361</name>
</gene>
<feature type="region of interest" description="Disordered" evidence="1">
    <location>
        <begin position="106"/>
        <end position="147"/>
    </location>
</feature>
<sequence>MKEAIITDLSGRYIEPTLVADSVTGVFDRREPIEPDEPGTLRQPEPEQRDDGQEDEPETVLVGYTVAVPMPDGLYQPIFDVEGYRAAQEAYEAAYAEYMAVLAEHDPESDDPLPEPPQPVDGPSFWRNGLTDEEIEALNPDPQPSQTDALGQELTQMKIRNIQQQSVIDDLGRMLTQSRLDSMQKKQTIDSLGAELTNAKLEIIEFKGGQTE</sequence>
<feature type="region of interest" description="Disordered" evidence="1">
    <location>
        <begin position="24"/>
        <end position="57"/>
    </location>
</feature>
<accession>A0ABM9G0N2</accession>
<proteinExistence type="predicted"/>